<reference evidence="1 2" key="1">
    <citation type="submission" date="2019-02" db="EMBL/GenBank/DDBJ databases">
        <title>Deep-cultivation of Planctomycetes and their phenomic and genomic characterization uncovers novel biology.</title>
        <authorList>
            <person name="Wiegand S."/>
            <person name="Jogler M."/>
            <person name="Boedeker C."/>
            <person name="Pinto D."/>
            <person name="Vollmers J."/>
            <person name="Rivas-Marin E."/>
            <person name="Kohn T."/>
            <person name="Peeters S.H."/>
            <person name="Heuer A."/>
            <person name="Rast P."/>
            <person name="Oberbeckmann S."/>
            <person name="Bunk B."/>
            <person name="Jeske O."/>
            <person name="Meyerdierks A."/>
            <person name="Storesund J.E."/>
            <person name="Kallscheuer N."/>
            <person name="Luecker S."/>
            <person name="Lage O.M."/>
            <person name="Pohl T."/>
            <person name="Merkel B.J."/>
            <person name="Hornburger P."/>
            <person name="Mueller R.-W."/>
            <person name="Bruemmer F."/>
            <person name="Labrenz M."/>
            <person name="Spormann A.M."/>
            <person name="Op den Camp H."/>
            <person name="Overmann J."/>
            <person name="Amann R."/>
            <person name="Jetten M.S.M."/>
            <person name="Mascher T."/>
            <person name="Medema M.H."/>
            <person name="Devos D.P."/>
            <person name="Kaster A.-K."/>
            <person name="Ovreas L."/>
            <person name="Rohde M."/>
            <person name="Galperin M.Y."/>
            <person name="Jogler C."/>
        </authorList>
    </citation>
    <scope>NUCLEOTIDE SEQUENCE [LARGE SCALE GENOMIC DNA]</scope>
    <source>
        <strain evidence="1 2">TBK1r</strain>
    </source>
</reference>
<keyword evidence="2" id="KW-1185">Reference proteome</keyword>
<protein>
    <submittedName>
        <fullName evidence="1">Uncharacterized protein</fullName>
    </submittedName>
</protein>
<proteinExistence type="predicted"/>
<dbReference type="EMBL" id="CP036432">
    <property type="protein sequence ID" value="QDV88797.1"/>
    <property type="molecule type" value="Genomic_DNA"/>
</dbReference>
<organism evidence="1 2">
    <name type="scientific">Stieleria magnilauensis</name>
    <dbReference type="NCBI Taxonomy" id="2527963"/>
    <lineage>
        <taxon>Bacteria</taxon>
        <taxon>Pseudomonadati</taxon>
        <taxon>Planctomycetota</taxon>
        <taxon>Planctomycetia</taxon>
        <taxon>Pirellulales</taxon>
        <taxon>Pirellulaceae</taxon>
        <taxon>Stieleria</taxon>
    </lineage>
</organism>
<name>A0ABX5Y4B2_9BACT</name>
<evidence type="ECO:0000313" key="2">
    <source>
        <dbReference type="Proteomes" id="UP000318081"/>
    </source>
</evidence>
<dbReference type="RefSeq" id="WP_145221495.1">
    <property type="nucleotide sequence ID" value="NZ_CP036432.1"/>
</dbReference>
<dbReference type="Proteomes" id="UP000318081">
    <property type="component" value="Chromosome"/>
</dbReference>
<accession>A0ABX5Y4B2</accession>
<gene>
    <name evidence="1" type="ORF">TBK1r_78320</name>
</gene>
<evidence type="ECO:0000313" key="1">
    <source>
        <dbReference type="EMBL" id="QDV88797.1"/>
    </source>
</evidence>
<sequence length="148" mass="17033">MTVIEHLRRILAESIEPQLASADIYLTGDRSGNTIARYSGRRNNFDCEVTVVRDKWWSKNRGRFTIFFVVSRTVNYSTQGEMNDDDSVEANLGCLIGDGTQDWKIWATDDAEPFVETLSAGMRDYGIPWLERVSTDRGFDKYQADERY</sequence>